<feature type="domain" description="Multi-ubiquitin" evidence="1">
    <location>
        <begin position="19"/>
        <end position="82"/>
    </location>
</feature>
<dbReference type="BioCyc" id="CNIT1237085:G1324-1199-MONOMER"/>
<proteinExistence type="predicted"/>
<dbReference type="EMBL" id="CP002408">
    <property type="protein sequence ID" value="AFU58141.1"/>
    <property type="molecule type" value="Genomic_DNA"/>
</dbReference>
<dbReference type="STRING" id="1237085.Ngar_c12010"/>
<accession>K0I9Y8</accession>
<dbReference type="InterPro" id="IPR027802">
    <property type="entry name" value="Multi-ubiquitin_dom"/>
</dbReference>
<sequence length="100" mass="11623">MQQLLCLWLSNIKSDELIIFIDGKKIRAPKKILTGEQSLEIANLPPDDHNVYVILEKNKSHQVDIRESIEVQNGMNFVTTRRTCFVIHILIFFSVRILQC</sequence>
<dbReference type="RefSeq" id="WP_015018678.1">
    <property type="nucleotide sequence ID" value="NC_018719.1"/>
</dbReference>
<dbReference type="InParanoid" id="K0I9Y8"/>
<dbReference type="KEGG" id="nga:Ngar_c12010"/>
<dbReference type="GeneID" id="96991281"/>
<organism evidence="2 3">
    <name type="scientific">Nitrososphaera gargensis (strain Ga9.2)</name>
    <dbReference type="NCBI Taxonomy" id="1237085"/>
    <lineage>
        <taxon>Archaea</taxon>
        <taxon>Nitrososphaerota</taxon>
        <taxon>Nitrososphaeria</taxon>
        <taxon>Nitrososphaerales</taxon>
        <taxon>Nitrososphaeraceae</taxon>
        <taxon>Nitrososphaera</taxon>
    </lineage>
</organism>
<evidence type="ECO:0000313" key="3">
    <source>
        <dbReference type="Proteomes" id="UP000008037"/>
    </source>
</evidence>
<dbReference type="AlphaFoldDB" id="K0I9Y8"/>
<evidence type="ECO:0000313" key="2">
    <source>
        <dbReference type="EMBL" id="AFU58141.1"/>
    </source>
</evidence>
<evidence type="ECO:0000259" key="1">
    <source>
        <dbReference type="Pfam" id="PF14452"/>
    </source>
</evidence>
<reference evidence="2 3" key="1">
    <citation type="journal article" date="2012" name="Environ. Microbiol.">
        <title>The genome of the ammonia-oxidizing Candidatus Nitrososphaera gargensis: insights into metabolic versatility and environmental adaptations.</title>
        <authorList>
            <person name="Spang A."/>
            <person name="Poehlein A."/>
            <person name="Offre P."/>
            <person name="Zumbragel S."/>
            <person name="Haider S."/>
            <person name="Rychlik N."/>
            <person name="Nowka B."/>
            <person name="Schmeisser C."/>
            <person name="Lebedeva E.V."/>
            <person name="Rattei T."/>
            <person name="Bohm C."/>
            <person name="Schmid M."/>
            <person name="Galushko A."/>
            <person name="Hatzenpichler R."/>
            <person name="Weinmaier T."/>
            <person name="Daniel R."/>
            <person name="Schleper C."/>
            <person name="Spieck E."/>
            <person name="Streit W."/>
            <person name="Wagner M."/>
        </authorList>
    </citation>
    <scope>NUCLEOTIDE SEQUENCE [LARGE SCALE GENOMIC DNA]</scope>
    <source>
        <strain evidence="3">Ga9.2</strain>
    </source>
</reference>
<protein>
    <recommendedName>
        <fullName evidence="1">Multi-ubiquitin domain-containing protein</fullName>
    </recommendedName>
</protein>
<dbReference type="Proteomes" id="UP000008037">
    <property type="component" value="Chromosome"/>
</dbReference>
<gene>
    <name evidence="2" type="ordered locus">Ngar_c12010</name>
</gene>
<name>K0I9Y8_NITGG</name>
<keyword evidence="3" id="KW-1185">Reference proteome</keyword>
<dbReference type="HOGENOM" id="CLU_2299427_0_0_2"/>
<dbReference type="Pfam" id="PF14452">
    <property type="entry name" value="Multi_ubiq"/>
    <property type="match status" value="1"/>
</dbReference>